<reference evidence="2 3" key="1">
    <citation type="journal article" date="2014" name="Genome Announc.">
        <title>Genome Sequence of Gammaproteobacterial Pseudohaliea rubra Type Strain DSM 19751, Isolated from Coastal Seawater of the Mediterranean Sea.</title>
        <authorList>
            <person name="Spring S."/>
            <person name="Fiebig A."/>
            <person name="Riedel T."/>
            <person name="Goker M."/>
            <person name="Klenk H.P."/>
        </authorList>
    </citation>
    <scope>NUCLEOTIDE SEQUENCE [LARGE SCALE GENOMIC DNA]</scope>
    <source>
        <strain evidence="2 3">DSM 19751</strain>
    </source>
</reference>
<feature type="domain" description="FAS1-like dehydratase" evidence="1">
    <location>
        <begin position="21"/>
        <end position="151"/>
    </location>
</feature>
<dbReference type="AlphaFoldDB" id="A0A095VVQ6"/>
<dbReference type="CDD" id="cd03441">
    <property type="entry name" value="R_hydratase_like"/>
    <property type="match status" value="1"/>
</dbReference>
<protein>
    <recommendedName>
        <fullName evidence="1">FAS1-like dehydratase domain-containing protein</fullName>
    </recommendedName>
</protein>
<evidence type="ECO:0000313" key="3">
    <source>
        <dbReference type="Proteomes" id="UP000029640"/>
    </source>
</evidence>
<sequence>MSSSTNMAAAESLLTPELLANIGRQDTPRRELVTRRDIRKYAVATGNRQQRYLDGDVAPPMFHVPLFWDVVTMDELSPDGVFIDKLLPKFPLEKAMAGGLDIEYLAPIHPGDWLTATRTLTDIYEKHGRSGPLIFYELVMEIRNDEGELVIREKTTRILR</sequence>
<keyword evidence="3" id="KW-1185">Reference proteome</keyword>
<evidence type="ECO:0000259" key="1">
    <source>
        <dbReference type="Pfam" id="PF13452"/>
    </source>
</evidence>
<dbReference type="InterPro" id="IPR039569">
    <property type="entry name" value="FAS1-like_DH_region"/>
</dbReference>
<gene>
    <name evidence="2" type="ORF">HRUBRA_00280</name>
</gene>
<dbReference type="Proteomes" id="UP000029640">
    <property type="component" value="Unassembled WGS sequence"/>
</dbReference>
<dbReference type="eggNOG" id="COG3777">
    <property type="taxonomic scope" value="Bacteria"/>
</dbReference>
<name>A0A095VVQ6_9GAMM</name>
<accession>A0A095VVQ6</accession>
<dbReference type="SUPFAM" id="SSF54637">
    <property type="entry name" value="Thioesterase/thiol ester dehydrase-isomerase"/>
    <property type="match status" value="1"/>
</dbReference>
<organism evidence="2 3">
    <name type="scientific">Pseudohaliea rubra DSM 19751</name>
    <dbReference type="NCBI Taxonomy" id="1265313"/>
    <lineage>
        <taxon>Bacteria</taxon>
        <taxon>Pseudomonadati</taxon>
        <taxon>Pseudomonadota</taxon>
        <taxon>Gammaproteobacteria</taxon>
        <taxon>Cellvibrionales</taxon>
        <taxon>Halieaceae</taxon>
        <taxon>Pseudohaliea</taxon>
    </lineage>
</organism>
<dbReference type="RefSeq" id="WP_035514310.1">
    <property type="nucleotide sequence ID" value="NZ_KN234748.1"/>
</dbReference>
<dbReference type="InterPro" id="IPR029069">
    <property type="entry name" value="HotDog_dom_sf"/>
</dbReference>
<dbReference type="Pfam" id="PF13452">
    <property type="entry name" value="FAS1_DH_region"/>
    <property type="match status" value="1"/>
</dbReference>
<dbReference type="PATRIC" id="fig|1265313.6.peg.280"/>
<dbReference type="HOGENOM" id="CLU_1727496_0_0_6"/>
<evidence type="ECO:0000313" key="2">
    <source>
        <dbReference type="EMBL" id="KGE05078.1"/>
    </source>
</evidence>
<proteinExistence type="predicted"/>
<dbReference type="STRING" id="1265313.HRUBRA_00280"/>
<comment type="caution">
    <text evidence="2">The sequence shown here is derived from an EMBL/GenBank/DDBJ whole genome shotgun (WGS) entry which is preliminary data.</text>
</comment>
<dbReference type="EMBL" id="AUVB01000012">
    <property type="protein sequence ID" value="KGE05078.1"/>
    <property type="molecule type" value="Genomic_DNA"/>
</dbReference>
<dbReference type="Gene3D" id="3.10.129.10">
    <property type="entry name" value="Hotdog Thioesterase"/>
    <property type="match status" value="1"/>
</dbReference>